<evidence type="ECO:0000313" key="3">
    <source>
        <dbReference type="Proteomes" id="UP000775213"/>
    </source>
</evidence>
<protein>
    <submittedName>
        <fullName evidence="2">Uncharacterized protein</fullName>
    </submittedName>
</protein>
<gene>
    <name evidence="2" type="ORF">IEQ34_004883</name>
</gene>
<feature type="region of interest" description="Disordered" evidence="1">
    <location>
        <begin position="36"/>
        <end position="56"/>
    </location>
</feature>
<dbReference type="Proteomes" id="UP000775213">
    <property type="component" value="Unassembled WGS sequence"/>
</dbReference>
<sequence length="86" mass="9827">MEMRSKTPPTVSIVNHNQDLIVIPLVESKRKEIRREEFGEKSSFHQEPPPRALRRGEIGFSDGGIAGREFYYGGGGVIDYYRRLFG</sequence>
<dbReference type="AlphaFoldDB" id="A0AAV7HBB5"/>
<organism evidence="2 3">
    <name type="scientific">Dendrobium chrysotoxum</name>
    <name type="common">Orchid</name>
    <dbReference type="NCBI Taxonomy" id="161865"/>
    <lineage>
        <taxon>Eukaryota</taxon>
        <taxon>Viridiplantae</taxon>
        <taxon>Streptophyta</taxon>
        <taxon>Embryophyta</taxon>
        <taxon>Tracheophyta</taxon>
        <taxon>Spermatophyta</taxon>
        <taxon>Magnoliopsida</taxon>
        <taxon>Liliopsida</taxon>
        <taxon>Asparagales</taxon>
        <taxon>Orchidaceae</taxon>
        <taxon>Epidendroideae</taxon>
        <taxon>Malaxideae</taxon>
        <taxon>Dendrobiinae</taxon>
        <taxon>Dendrobium</taxon>
    </lineage>
</organism>
<reference evidence="2 3" key="1">
    <citation type="journal article" date="2021" name="Hortic Res">
        <title>Chromosome-scale assembly of the Dendrobium chrysotoxum genome enhances the understanding of orchid evolution.</title>
        <authorList>
            <person name="Zhang Y."/>
            <person name="Zhang G.Q."/>
            <person name="Zhang D."/>
            <person name="Liu X.D."/>
            <person name="Xu X.Y."/>
            <person name="Sun W.H."/>
            <person name="Yu X."/>
            <person name="Zhu X."/>
            <person name="Wang Z.W."/>
            <person name="Zhao X."/>
            <person name="Zhong W.Y."/>
            <person name="Chen H."/>
            <person name="Yin W.L."/>
            <person name="Huang T."/>
            <person name="Niu S.C."/>
            <person name="Liu Z.J."/>
        </authorList>
    </citation>
    <scope>NUCLEOTIDE SEQUENCE [LARGE SCALE GENOMIC DNA]</scope>
    <source>
        <strain evidence="2">Lindl</strain>
    </source>
</reference>
<keyword evidence="3" id="KW-1185">Reference proteome</keyword>
<evidence type="ECO:0000256" key="1">
    <source>
        <dbReference type="SAM" id="MobiDB-lite"/>
    </source>
</evidence>
<evidence type="ECO:0000313" key="2">
    <source>
        <dbReference type="EMBL" id="KAH0464780.1"/>
    </source>
</evidence>
<proteinExistence type="predicted"/>
<comment type="caution">
    <text evidence="2">The sequence shown here is derived from an EMBL/GenBank/DDBJ whole genome shotgun (WGS) entry which is preliminary data.</text>
</comment>
<accession>A0AAV7HBB5</accession>
<name>A0AAV7HBB5_DENCH</name>
<dbReference type="EMBL" id="JAGFBR010000006">
    <property type="protein sequence ID" value="KAH0464780.1"/>
    <property type="molecule type" value="Genomic_DNA"/>
</dbReference>